<feature type="chain" id="PRO_5045348363" evidence="1">
    <location>
        <begin position="26"/>
        <end position="127"/>
    </location>
</feature>
<feature type="signal peptide" evidence="1">
    <location>
        <begin position="1"/>
        <end position="25"/>
    </location>
</feature>
<gene>
    <name evidence="2" type="ORF">R0137_07985</name>
</gene>
<keyword evidence="3" id="KW-1185">Reference proteome</keyword>
<dbReference type="Proteomes" id="UP001626549">
    <property type="component" value="Chromosome"/>
</dbReference>
<dbReference type="InterPro" id="IPR035242">
    <property type="entry name" value="DUF5329"/>
</dbReference>
<reference evidence="2 3" key="1">
    <citation type="submission" date="2023-10" db="EMBL/GenBank/DDBJ databases">
        <title>Two novel species belonging to the OM43/NOR5 clade.</title>
        <authorList>
            <person name="Park M."/>
        </authorList>
    </citation>
    <scope>NUCLEOTIDE SEQUENCE [LARGE SCALE GENOMIC DNA]</scope>
    <source>
        <strain evidence="2 3">IMCC45268</strain>
    </source>
</reference>
<protein>
    <submittedName>
        <fullName evidence="2">DUF5329 domain-containing protein</fullName>
    </submittedName>
</protein>
<keyword evidence="1" id="KW-0732">Signal</keyword>
<sequence length="127" mass="14172">MILLNLLRGRVLLALVFLLSSAFSAADSADVVDQEITFLIASVEKSGCVFVRNGDEHSSEDAADHLRLKYRRGKRYAGSAEQFIERLASESSWTGKPYYIQCEDTGDHLSKDWLTAQLLSFRASQTP</sequence>
<name>A0ABZ0IG32_9GAMM</name>
<dbReference type="Pfam" id="PF17263">
    <property type="entry name" value="DUF5329"/>
    <property type="match status" value="1"/>
</dbReference>
<proteinExistence type="predicted"/>
<dbReference type="EMBL" id="CP136865">
    <property type="protein sequence ID" value="WOJ98499.1"/>
    <property type="molecule type" value="Genomic_DNA"/>
</dbReference>
<accession>A0ABZ0IG32</accession>
<organism evidence="2 3">
    <name type="scientific">Congregibacter brevis</name>
    <dbReference type="NCBI Taxonomy" id="3081201"/>
    <lineage>
        <taxon>Bacteria</taxon>
        <taxon>Pseudomonadati</taxon>
        <taxon>Pseudomonadota</taxon>
        <taxon>Gammaproteobacteria</taxon>
        <taxon>Cellvibrionales</taxon>
        <taxon>Halieaceae</taxon>
        <taxon>Congregibacter</taxon>
    </lineage>
</organism>
<evidence type="ECO:0000256" key="1">
    <source>
        <dbReference type="SAM" id="SignalP"/>
    </source>
</evidence>
<dbReference type="RefSeq" id="WP_407329858.1">
    <property type="nucleotide sequence ID" value="NZ_CP136865.1"/>
</dbReference>
<evidence type="ECO:0000313" key="3">
    <source>
        <dbReference type="Proteomes" id="UP001626549"/>
    </source>
</evidence>
<evidence type="ECO:0000313" key="2">
    <source>
        <dbReference type="EMBL" id="WOJ98499.1"/>
    </source>
</evidence>